<dbReference type="InterPro" id="IPR036291">
    <property type="entry name" value="NAD(P)-bd_dom_sf"/>
</dbReference>
<dbReference type="Gene3D" id="3.90.25.10">
    <property type="entry name" value="UDP-galactose 4-epimerase, domain 1"/>
    <property type="match status" value="1"/>
</dbReference>
<dbReference type="Gene3D" id="3.40.50.720">
    <property type="entry name" value="NAD(P)-binding Rossmann-like Domain"/>
    <property type="match status" value="1"/>
</dbReference>
<dbReference type="Proteomes" id="UP000259636">
    <property type="component" value="Chromosome"/>
</dbReference>
<evidence type="ECO:0000256" key="1">
    <source>
        <dbReference type="ARBA" id="ARBA00007637"/>
    </source>
</evidence>
<organism evidence="3 4">
    <name type="scientific">Streptomyces koyangensis</name>
    <dbReference type="NCBI Taxonomy" id="188770"/>
    <lineage>
        <taxon>Bacteria</taxon>
        <taxon>Bacillati</taxon>
        <taxon>Actinomycetota</taxon>
        <taxon>Actinomycetes</taxon>
        <taxon>Kitasatosporales</taxon>
        <taxon>Streptomycetaceae</taxon>
        <taxon>Streptomyces</taxon>
        <taxon>Streptomyces aurantiacus group</taxon>
    </lineage>
</organism>
<evidence type="ECO:0000313" key="3">
    <source>
        <dbReference type="EMBL" id="AXQ58810.1"/>
    </source>
</evidence>
<proteinExistence type="inferred from homology"/>
<feature type="domain" description="NAD-dependent epimerase/dehydratase" evidence="2">
    <location>
        <begin position="3"/>
        <end position="237"/>
    </location>
</feature>
<dbReference type="InterPro" id="IPR001509">
    <property type="entry name" value="Epimerase_deHydtase"/>
</dbReference>
<dbReference type="KEGG" id="sky:D0C37_02735"/>
<reference evidence="3 4" key="1">
    <citation type="submission" date="2018-08" db="EMBL/GenBank/DDBJ databases">
        <authorList>
            <person name="Ferrada E.E."/>
            <person name="Latorre B.A."/>
        </authorList>
    </citation>
    <scope>NUCLEOTIDE SEQUENCE [LARGE SCALE GENOMIC DNA]</scope>
    <source>
        <strain evidence="3 4">VK-A60T</strain>
    </source>
</reference>
<comment type="similarity">
    <text evidence="1">Belongs to the NAD(P)-dependent epimerase/dehydratase family.</text>
</comment>
<gene>
    <name evidence="3" type="ORF">D0C37_02735</name>
</gene>
<dbReference type="EMBL" id="CP031742">
    <property type="protein sequence ID" value="AXQ58810.1"/>
    <property type="molecule type" value="Genomic_DNA"/>
</dbReference>
<dbReference type="SUPFAM" id="SSF51735">
    <property type="entry name" value="NAD(P)-binding Rossmann-fold domains"/>
    <property type="match status" value="1"/>
</dbReference>
<dbReference type="AlphaFoldDB" id="A0A385DLH4"/>
<sequence>MKIVVTGGAGFIGAHLCRTLAATPGVGQVTALDDLSTGCAANLDGSGAGLVEGSILDTGLLRSVVRDADTVVHLAALPSVPRSLADPVASHEVNATGTVRVLEACRETGAHLLAASSSSVYGASTALPKHEELPARPLSPYAASKLATEAYVLAYGAAFGLPVLPFRFFNVYGPLQPAGHAYAAVIPAFLDAALSGRPLTVHGDGHQTRDFTYVGSVAAVLADAVLRRVTSPDPVNLAFGTRISLLGLVDQLAAVLGERPAVEHTPPRPGDVRDSQAADARLRALFPDATPVPLREGLAATADWFGTLPAYAPGTAAAPA</sequence>
<accession>A0A385DLH4</accession>
<evidence type="ECO:0000313" key="4">
    <source>
        <dbReference type="Proteomes" id="UP000259636"/>
    </source>
</evidence>
<name>A0A385DLH4_9ACTN</name>
<protein>
    <submittedName>
        <fullName evidence="3">NAD-dependent epimerase/dehydratase family protein</fullName>
    </submittedName>
</protein>
<dbReference type="Pfam" id="PF01370">
    <property type="entry name" value="Epimerase"/>
    <property type="match status" value="1"/>
</dbReference>
<dbReference type="PANTHER" id="PTHR43000">
    <property type="entry name" value="DTDP-D-GLUCOSE 4,6-DEHYDRATASE-RELATED"/>
    <property type="match status" value="1"/>
</dbReference>
<evidence type="ECO:0000259" key="2">
    <source>
        <dbReference type="Pfam" id="PF01370"/>
    </source>
</evidence>